<evidence type="ECO:0000256" key="8">
    <source>
        <dbReference type="ARBA" id="ARBA00059506"/>
    </source>
</evidence>
<evidence type="ECO:0000256" key="2">
    <source>
        <dbReference type="ARBA" id="ARBA00009904"/>
    </source>
</evidence>
<evidence type="ECO:0000256" key="10">
    <source>
        <dbReference type="RuleBase" id="RU361189"/>
    </source>
</evidence>
<dbReference type="AlphaFoldDB" id="A0A832YSY9"/>
<feature type="transmembrane region" description="Helical" evidence="10">
    <location>
        <begin position="391"/>
        <end position="414"/>
    </location>
</feature>
<comment type="caution">
    <text evidence="12">The sequence shown here is derived from an EMBL/GenBank/DDBJ whole genome shotgun (WGS) entry which is preliminary data.</text>
</comment>
<feature type="transmembrane region" description="Helical" evidence="10">
    <location>
        <begin position="426"/>
        <end position="450"/>
    </location>
</feature>
<evidence type="ECO:0000256" key="9">
    <source>
        <dbReference type="ARBA" id="ARBA00068671"/>
    </source>
</evidence>
<proteinExistence type="inferred from homology"/>
<organism evidence="12 13">
    <name type="scientific">Methanothermococcus okinawensis</name>
    <dbReference type="NCBI Taxonomy" id="155863"/>
    <lineage>
        <taxon>Archaea</taxon>
        <taxon>Methanobacteriati</taxon>
        <taxon>Methanobacteriota</taxon>
        <taxon>Methanomada group</taxon>
        <taxon>Methanococci</taxon>
        <taxon>Methanococcales</taxon>
        <taxon>Methanococcaceae</taxon>
        <taxon>Methanothermococcus</taxon>
    </lineage>
</organism>
<feature type="transmembrane region" description="Helical" evidence="10">
    <location>
        <begin position="532"/>
        <end position="551"/>
    </location>
</feature>
<accession>A0A832YSY9</accession>
<keyword evidence="11" id="KW-0175">Coiled coil</keyword>
<dbReference type="Gene3D" id="1.20.1460.20">
    <property type="match status" value="1"/>
</dbReference>
<dbReference type="GO" id="GO:0016471">
    <property type="term" value="C:vacuolar proton-transporting V-type ATPase complex"/>
    <property type="evidence" value="ECO:0007669"/>
    <property type="project" value="TreeGrafter"/>
</dbReference>
<dbReference type="Gene3D" id="3.30.70.2750">
    <property type="match status" value="1"/>
</dbReference>
<dbReference type="Pfam" id="PF01496">
    <property type="entry name" value="V_ATPase_I"/>
    <property type="match status" value="2"/>
</dbReference>
<evidence type="ECO:0000256" key="11">
    <source>
        <dbReference type="SAM" id="Coils"/>
    </source>
</evidence>
<reference evidence="12" key="1">
    <citation type="journal article" date="2020" name="ISME J.">
        <title>Gammaproteobacteria mediating utilization of methyl-, sulfur- and petroleum organic compounds in deep ocean hydrothermal plumes.</title>
        <authorList>
            <person name="Zhou Z."/>
            <person name="Liu Y."/>
            <person name="Pan J."/>
            <person name="Cron B.R."/>
            <person name="Toner B.M."/>
            <person name="Anantharaman K."/>
            <person name="Breier J.A."/>
            <person name="Dick G.J."/>
            <person name="Li M."/>
        </authorList>
    </citation>
    <scope>NUCLEOTIDE SEQUENCE</scope>
    <source>
        <strain evidence="12">SZUA-1385</strain>
    </source>
</reference>
<dbReference type="InterPro" id="IPR002490">
    <property type="entry name" value="V-ATPase_116kDa_su"/>
</dbReference>
<feature type="transmembrane region" description="Helical" evidence="10">
    <location>
        <begin position="557"/>
        <end position="575"/>
    </location>
</feature>
<evidence type="ECO:0000256" key="6">
    <source>
        <dbReference type="ARBA" id="ARBA00023065"/>
    </source>
</evidence>
<dbReference type="Gene3D" id="3.30.70.2170">
    <property type="match status" value="1"/>
</dbReference>
<sequence>MVLVRPARMNKLRAVILDEKMDSVIRELHEKGMVELYDLTPKLEDPEWRALVSHSTPAEYGRDVSALLIKTNRFLDLFDNVKLEDNKGGLKDILNPTLPEKKKVSFKSAEEVISYGKSILEKVEDEAMEYFNRLNELESKKNNLQQLKKYVEYLLDFDIDLKYVRDGPYTYIVVGLVPEDKLSNLKKEISNITEDYFEIIEGKPLTTEDGERKIPVIIVTLKEYIDQVGAELRKWGFEKFDLSNLEGTPKENLDKINREISNCESEINTILSKLNDISKKWYSELLSLHELLEIEKERAESYIYCGKTERTYLLEAWVPKKHANKVKEDIEKASDGYSFVEIDDPDEPEEKIPVMLDNPKSVKPFEMLTEMFAPPKYNEVDPTLLIVPGFLMFYGIMLTDAIYGLLLALTGLLLRKKLGKVSEGAYNLGYILTLAGIATVIAGILTGGYLGDFLKQFLGFDIYNTYYAVVNPLGDSLFIGESNPLFNFGNISVNNGPIAILLFSIVVGIIHLFIGLSLGFKENLEKKGFKEAFLNQGIWLFLILAIVVGLAIGMPSIIGIAVGIVMLLCMAKGYMSGGILDAGLGAMDITGFLGNVLSYARLLALCLATSGLAMAVNIMAKLLGDSVPVIGVVLAIIMLLLGHTFNFVMNGLGAFIHSLRLHYVEFFGQFYEGGGKKFNPFRAKREYTDVGN</sequence>
<dbReference type="GO" id="GO:0007035">
    <property type="term" value="P:vacuolar acidification"/>
    <property type="evidence" value="ECO:0007669"/>
    <property type="project" value="TreeGrafter"/>
</dbReference>
<feature type="coiled-coil region" evidence="11">
    <location>
        <begin position="120"/>
        <end position="147"/>
    </location>
</feature>
<comment type="subcellular location">
    <subcellularLocation>
        <location evidence="1">Membrane</location>
        <topology evidence="1">Multi-pass membrane protein</topology>
    </subcellularLocation>
</comment>
<evidence type="ECO:0000256" key="1">
    <source>
        <dbReference type="ARBA" id="ARBA00004141"/>
    </source>
</evidence>
<dbReference type="EMBL" id="DQSV01000091">
    <property type="protein sequence ID" value="HIP17570.1"/>
    <property type="molecule type" value="Genomic_DNA"/>
</dbReference>
<dbReference type="NCBIfam" id="NF004428">
    <property type="entry name" value="PRK05771.2-1"/>
    <property type="match status" value="1"/>
</dbReference>
<keyword evidence="3 10" id="KW-0813">Transport</keyword>
<dbReference type="PANTHER" id="PTHR11629">
    <property type="entry name" value="VACUOLAR PROTON ATPASES"/>
    <property type="match status" value="1"/>
</dbReference>
<evidence type="ECO:0000256" key="4">
    <source>
        <dbReference type="ARBA" id="ARBA00022692"/>
    </source>
</evidence>
<feature type="transmembrane region" description="Helical" evidence="10">
    <location>
        <begin position="596"/>
        <end position="620"/>
    </location>
</feature>
<evidence type="ECO:0000256" key="5">
    <source>
        <dbReference type="ARBA" id="ARBA00022989"/>
    </source>
</evidence>
<keyword evidence="6 10" id="KW-0406">Ion transport</keyword>
<keyword evidence="7 10" id="KW-0472">Membrane</keyword>
<evidence type="ECO:0000313" key="13">
    <source>
        <dbReference type="Proteomes" id="UP000605144"/>
    </source>
</evidence>
<feature type="transmembrane region" description="Helical" evidence="10">
    <location>
        <begin position="498"/>
        <end position="520"/>
    </location>
</feature>
<dbReference type="GO" id="GO:0033179">
    <property type="term" value="C:proton-transporting V-type ATPase, V0 domain"/>
    <property type="evidence" value="ECO:0007669"/>
    <property type="project" value="InterPro"/>
</dbReference>
<comment type="similarity">
    <text evidence="2 10">Belongs to the V-ATPase 116 kDa subunit family.</text>
</comment>
<evidence type="ECO:0000256" key="3">
    <source>
        <dbReference type="ARBA" id="ARBA00022448"/>
    </source>
</evidence>
<feature type="transmembrane region" description="Helical" evidence="10">
    <location>
        <begin position="626"/>
        <end position="648"/>
    </location>
</feature>
<dbReference type="PANTHER" id="PTHR11629:SF63">
    <property type="entry name" value="V-TYPE PROTON ATPASE SUBUNIT A"/>
    <property type="match status" value="1"/>
</dbReference>
<dbReference type="GO" id="GO:0046961">
    <property type="term" value="F:proton-transporting ATPase activity, rotational mechanism"/>
    <property type="evidence" value="ECO:0007669"/>
    <property type="project" value="InterPro"/>
</dbReference>
<comment type="function">
    <text evidence="8">Component of the A-type ATP synthase that produces ATP from ADP in the presence of a proton gradient across the membrane.</text>
</comment>
<evidence type="ECO:0000256" key="7">
    <source>
        <dbReference type="ARBA" id="ARBA00023136"/>
    </source>
</evidence>
<protein>
    <recommendedName>
        <fullName evidence="9 10">A-type ATP synthase subunit I</fullName>
    </recommendedName>
</protein>
<keyword evidence="5 10" id="KW-1133">Transmembrane helix</keyword>
<dbReference type="Proteomes" id="UP000605144">
    <property type="component" value="Unassembled WGS sequence"/>
</dbReference>
<evidence type="ECO:0000313" key="12">
    <source>
        <dbReference type="EMBL" id="HIP17570.1"/>
    </source>
</evidence>
<gene>
    <name evidence="12" type="ORF">EYG76_04680</name>
</gene>
<name>A0A832YSY9_9EURY</name>
<keyword evidence="4 10" id="KW-0812">Transmembrane</keyword>
<dbReference type="GO" id="GO:0051117">
    <property type="term" value="F:ATPase binding"/>
    <property type="evidence" value="ECO:0007669"/>
    <property type="project" value="TreeGrafter"/>
</dbReference>